<keyword evidence="2 5" id="KW-0812">Transmembrane</keyword>
<gene>
    <name evidence="8" type="ORF">AJ80_03643</name>
</gene>
<feature type="transmembrane region" description="Helical" evidence="5">
    <location>
        <begin position="21"/>
        <end position="40"/>
    </location>
</feature>
<feature type="transmembrane region" description="Helical" evidence="5">
    <location>
        <begin position="681"/>
        <end position="699"/>
    </location>
</feature>
<sequence>MCRQLRPKGPQLKRWINPKTWWSALDMDLHSLLMMMKGSLPPVVVIAMHQSTAVADITVTVGYLAALVSVAAQCLLPRAMFVKIMFFNLLATCFAASLCCLACYTAIKAREHSGGAGQGQEGETSTYNSDACVVSAIWLIVVIWFANAFRAWRPMELQDPMVLVSIFSVVTLTKMGTFQNLPEGLSFISRLLKTFLLGLSIATGISLLVLPITCRGNIFKDIRRYVEKTDNVLTSLVGYVESVPSLLTGAEQTLPPSSDAAGARSKLRTAINELNALDAKIQSGLYYSKNEVAWGKLAASDLVEISGLLRNLLRPLSGMALLPEVLDNPAELDSTPEQKDENFQNNMEGCSSDPILESLRVCLSEMSTIVATGLQYFLLQLELVDRNHPRQRCGPVLSFDHLDKDGKPVNLDPSSVDSIDMLEQILNDLPSRKRVLDVIFQSYNALSQTEGSERSSDTRKRSSALQREYFLTLYMLYLQNMVVDATLALAKFAHTKVVDRTMAQHRLIYPDNFIVGTWFSPSPEPQEDSTVFSAYNQPREDNEGNKVADPQHLVPANIWERGSGYVGRVVRLVGSDLSMFGFRVSVASFCVAILAFLDQTQEFFIRQRGVWAMIVIVIGMSPTSGQSLFGFVARILSTVLAVALSLIAWYIVAGRMPGVIVFLFLANTVLFYIYVKKPRYFGPSVIAIITLNVIIGYELQVYKLGRVTAESHGQPYYPIYLFGPYKLVTVAIGCAISFFWVIFPYPITAKSKVPRLVGQSLFNLARFYAAMHTTVGLWINRQHCSQAGVAHPHSQLVATLTELYKEELFLLNSVRMYSRFSSYEPSVGGKFPNKIYGNMVTSIQRTLNMMSLMAYIGNNMPPPPSSNENVPNDANDWFSHLSVAALESTDFQSQTTASLLCHLGSAIMNGQPLPPFLSVSEPYPLARQLQRLNIEFLDVKNAQYPAFTAFVSLEVLRTMMNIELETLLE</sequence>
<keyword evidence="9" id="KW-1185">Reference proteome</keyword>
<protein>
    <submittedName>
        <fullName evidence="8">Uncharacterized protein</fullName>
    </submittedName>
</protein>
<evidence type="ECO:0000259" key="7">
    <source>
        <dbReference type="Pfam" id="PF13515"/>
    </source>
</evidence>
<dbReference type="STRING" id="1447883.A0A2B7YGH8"/>
<feature type="domain" description="Putative ER transporter 6TM N-terminal" evidence="6">
    <location>
        <begin position="20"/>
        <end position="319"/>
    </location>
</feature>
<evidence type="ECO:0000256" key="2">
    <source>
        <dbReference type="ARBA" id="ARBA00022692"/>
    </source>
</evidence>
<evidence type="ECO:0000256" key="4">
    <source>
        <dbReference type="ARBA" id="ARBA00023136"/>
    </source>
</evidence>
<dbReference type="PANTHER" id="PTHR37994">
    <property type="entry name" value="ARAE_2_N DOMAIN-CONTAINING PROTEIN-RELATED"/>
    <property type="match status" value="1"/>
</dbReference>
<dbReference type="InterPro" id="IPR018823">
    <property type="entry name" value="ArAE_2_N"/>
</dbReference>
<evidence type="ECO:0000313" key="9">
    <source>
        <dbReference type="Proteomes" id="UP000224634"/>
    </source>
</evidence>
<feature type="transmembrane region" description="Helical" evidence="5">
    <location>
        <begin position="469"/>
        <end position="490"/>
    </location>
</feature>
<feature type="transmembrane region" description="Helical" evidence="5">
    <location>
        <begin position="52"/>
        <end position="72"/>
    </location>
</feature>
<evidence type="ECO:0000259" key="6">
    <source>
        <dbReference type="Pfam" id="PF10337"/>
    </source>
</evidence>
<feature type="transmembrane region" description="Helical" evidence="5">
    <location>
        <begin position="719"/>
        <end position="743"/>
    </location>
</feature>
<dbReference type="PANTHER" id="PTHR37994:SF4">
    <property type="entry name" value="ER TRANSPORTER 6TM N-TERMINAL DOMAIN-CONTAINING PROTEIN-RELATED"/>
    <property type="match status" value="1"/>
</dbReference>
<feature type="domain" description="Integral membrane bound transporter" evidence="7">
    <location>
        <begin position="600"/>
        <end position="740"/>
    </location>
</feature>
<organism evidence="8 9">
    <name type="scientific">Polytolypa hystricis (strain UAMH7299)</name>
    <dbReference type="NCBI Taxonomy" id="1447883"/>
    <lineage>
        <taxon>Eukaryota</taxon>
        <taxon>Fungi</taxon>
        <taxon>Dikarya</taxon>
        <taxon>Ascomycota</taxon>
        <taxon>Pezizomycotina</taxon>
        <taxon>Eurotiomycetes</taxon>
        <taxon>Eurotiomycetidae</taxon>
        <taxon>Onygenales</taxon>
        <taxon>Onygenales incertae sedis</taxon>
        <taxon>Polytolypa</taxon>
    </lineage>
</organism>
<name>A0A2B7YGH8_POLH7</name>
<accession>A0A2B7YGH8</accession>
<feature type="transmembrane region" description="Helical" evidence="5">
    <location>
        <begin position="191"/>
        <end position="214"/>
    </location>
</feature>
<dbReference type="Pfam" id="PF13515">
    <property type="entry name" value="FUSC_2"/>
    <property type="match status" value="1"/>
</dbReference>
<feature type="transmembrane region" description="Helical" evidence="5">
    <location>
        <begin position="659"/>
        <end position="675"/>
    </location>
</feature>
<dbReference type="OrthoDB" id="2274698at2759"/>
<feature type="transmembrane region" description="Helical" evidence="5">
    <location>
        <begin position="609"/>
        <end position="625"/>
    </location>
</feature>
<dbReference type="EMBL" id="PDNA01000041">
    <property type="protein sequence ID" value="PGH20375.1"/>
    <property type="molecule type" value="Genomic_DNA"/>
</dbReference>
<evidence type="ECO:0000256" key="3">
    <source>
        <dbReference type="ARBA" id="ARBA00022989"/>
    </source>
</evidence>
<dbReference type="Proteomes" id="UP000224634">
    <property type="component" value="Unassembled WGS sequence"/>
</dbReference>
<dbReference type="GO" id="GO:0016020">
    <property type="term" value="C:membrane"/>
    <property type="evidence" value="ECO:0007669"/>
    <property type="project" value="UniProtKB-SubCell"/>
</dbReference>
<dbReference type="Pfam" id="PF10337">
    <property type="entry name" value="ArAE_2_N"/>
    <property type="match status" value="1"/>
</dbReference>
<keyword evidence="4 5" id="KW-0472">Membrane</keyword>
<reference evidence="8 9" key="1">
    <citation type="submission" date="2017-10" db="EMBL/GenBank/DDBJ databases">
        <title>Comparative genomics in systemic dimorphic fungi from Ajellomycetaceae.</title>
        <authorList>
            <person name="Munoz J.F."/>
            <person name="Mcewen J.G."/>
            <person name="Clay O.K."/>
            <person name="Cuomo C.A."/>
        </authorList>
    </citation>
    <scope>NUCLEOTIDE SEQUENCE [LARGE SCALE GENOMIC DNA]</scope>
    <source>
        <strain evidence="8 9">UAMH7299</strain>
    </source>
</reference>
<feature type="transmembrane region" description="Helical" evidence="5">
    <location>
        <begin position="161"/>
        <end position="179"/>
    </location>
</feature>
<dbReference type="AlphaFoldDB" id="A0A2B7YGH8"/>
<feature type="transmembrane region" description="Helical" evidence="5">
    <location>
        <begin position="577"/>
        <end position="597"/>
    </location>
</feature>
<evidence type="ECO:0000256" key="5">
    <source>
        <dbReference type="SAM" id="Phobius"/>
    </source>
</evidence>
<dbReference type="InterPro" id="IPR049453">
    <property type="entry name" value="Memb_transporter_dom"/>
</dbReference>
<feature type="transmembrane region" description="Helical" evidence="5">
    <location>
        <begin position="127"/>
        <end position="149"/>
    </location>
</feature>
<feature type="transmembrane region" description="Helical" evidence="5">
    <location>
        <begin position="84"/>
        <end position="107"/>
    </location>
</feature>
<keyword evidence="3 5" id="KW-1133">Transmembrane helix</keyword>
<evidence type="ECO:0000313" key="8">
    <source>
        <dbReference type="EMBL" id="PGH20375.1"/>
    </source>
</evidence>
<comment type="subcellular location">
    <subcellularLocation>
        <location evidence="1">Membrane</location>
        <topology evidence="1">Multi-pass membrane protein</topology>
    </subcellularLocation>
</comment>
<evidence type="ECO:0000256" key="1">
    <source>
        <dbReference type="ARBA" id="ARBA00004141"/>
    </source>
</evidence>
<proteinExistence type="predicted"/>
<comment type="caution">
    <text evidence="8">The sequence shown here is derived from an EMBL/GenBank/DDBJ whole genome shotgun (WGS) entry which is preliminary data.</text>
</comment>
<feature type="transmembrane region" description="Helical" evidence="5">
    <location>
        <begin position="631"/>
        <end position="652"/>
    </location>
</feature>